<keyword evidence="2" id="KW-1185">Reference proteome</keyword>
<proteinExistence type="predicted"/>
<reference evidence="1" key="1">
    <citation type="submission" date="2016-06" db="EMBL/GenBank/DDBJ databases">
        <title>Pandoraea oxalativorans DSM 23570 Genome Sequencing.</title>
        <authorList>
            <person name="Ee R."/>
            <person name="Lim Y.-L."/>
            <person name="Yong D."/>
            <person name="Yin W.-F."/>
            <person name="Chan K.-G."/>
        </authorList>
    </citation>
    <scope>NUCLEOTIDE SEQUENCE</scope>
    <source>
        <strain evidence="1">DSM 23570</strain>
    </source>
</reference>
<dbReference type="KEGG" id="pox:MB84_19050"/>
<sequence length="68" mass="7251">MRYRVNVVSDAVPCRAVFCLPPDCAASAPPLVVLFPSAFAPDTLRALGYDFASGDVLSKPLPQTELVD</sequence>
<dbReference type="AlphaFoldDB" id="A0A0E3U8A4"/>
<organism evidence="1 2">
    <name type="scientific">Pandoraea oxalativorans</name>
    <dbReference type="NCBI Taxonomy" id="573737"/>
    <lineage>
        <taxon>Bacteria</taxon>
        <taxon>Pseudomonadati</taxon>
        <taxon>Pseudomonadota</taxon>
        <taxon>Betaproteobacteria</taxon>
        <taxon>Burkholderiales</taxon>
        <taxon>Burkholderiaceae</taxon>
        <taxon>Pandoraea</taxon>
    </lineage>
</organism>
<dbReference type="Proteomes" id="UP000035050">
    <property type="component" value="Chromosome"/>
</dbReference>
<accession>A0A0E3U8A4</accession>
<gene>
    <name evidence="1" type="ORF">MB84_19050</name>
</gene>
<dbReference type="EMBL" id="CP011253">
    <property type="protein sequence ID" value="AKC71113.1"/>
    <property type="molecule type" value="Genomic_DNA"/>
</dbReference>
<name>A0A0E3U8A4_9BURK</name>
<dbReference type="HOGENOM" id="CLU_2790117_0_0_4"/>
<dbReference type="PATRIC" id="fig|573737.6.peg.4785"/>
<protein>
    <submittedName>
        <fullName evidence="1">Uncharacterized protein</fullName>
    </submittedName>
</protein>
<evidence type="ECO:0000313" key="1">
    <source>
        <dbReference type="EMBL" id="AKC71113.1"/>
    </source>
</evidence>
<evidence type="ECO:0000313" key="2">
    <source>
        <dbReference type="Proteomes" id="UP000035050"/>
    </source>
</evidence>